<gene>
    <name evidence="14" type="ORF">AMON00008_LOCUS23879</name>
</gene>
<accession>A0A7S4QQ72</accession>
<dbReference type="EMBL" id="HBNR01034831">
    <property type="protein sequence ID" value="CAE4590318.1"/>
    <property type="molecule type" value="Transcribed_RNA"/>
</dbReference>
<feature type="compositionally biased region" description="Basic and acidic residues" evidence="10">
    <location>
        <begin position="88"/>
        <end position="104"/>
    </location>
</feature>
<feature type="transmembrane region" description="Helical" evidence="11">
    <location>
        <begin position="469"/>
        <end position="490"/>
    </location>
</feature>
<dbReference type="GO" id="GO:0015385">
    <property type="term" value="F:sodium:proton antiporter activity"/>
    <property type="evidence" value="ECO:0007669"/>
    <property type="project" value="InterPro"/>
</dbReference>
<dbReference type="Gene3D" id="6.10.140.1330">
    <property type="match status" value="1"/>
</dbReference>
<evidence type="ECO:0000256" key="7">
    <source>
        <dbReference type="ARBA" id="ARBA00023065"/>
    </source>
</evidence>
<feature type="transmembrane region" description="Helical" evidence="11">
    <location>
        <begin position="310"/>
        <end position="328"/>
    </location>
</feature>
<organism evidence="14">
    <name type="scientific">Alexandrium monilatum</name>
    <dbReference type="NCBI Taxonomy" id="311494"/>
    <lineage>
        <taxon>Eukaryota</taxon>
        <taxon>Sar</taxon>
        <taxon>Alveolata</taxon>
        <taxon>Dinophyceae</taxon>
        <taxon>Gonyaulacales</taxon>
        <taxon>Pyrocystaceae</taxon>
        <taxon>Alexandrium</taxon>
    </lineage>
</organism>
<dbReference type="GO" id="GO:0005886">
    <property type="term" value="C:plasma membrane"/>
    <property type="evidence" value="ECO:0007669"/>
    <property type="project" value="UniProtKB-SubCell"/>
</dbReference>
<dbReference type="GO" id="GO:0051453">
    <property type="term" value="P:regulation of intracellular pH"/>
    <property type="evidence" value="ECO:0007669"/>
    <property type="project" value="TreeGrafter"/>
</dbReference>
<protein>
    <recommendedName>
        <fullName evidence="13">Cation/H+ exchanger transmembrane domain-containing protein</fullName>
    </recommendedName>
</protein>
<feature type="transmembrane region" description="Helical" evidence="11">
    <location>
        <begin position="399"/>
        <end position="417"/>
    </location>
</feature>
<feature type="chain" id="PRO_5031271580" description="Cation/H+ exchanger transmembrane domain-containing protein" evidence="12">
    <location>
        <begin position="24"/>
        <end position="862"/>
    </location>
</feature>
<keyword evidence="12" id="KW-0732">Signal</keyword>
<evidence type="ECO:0000256" key="2">
    <source>
        <dbReference type="ARBA" id="ARBA00022448"/>
    </source>
</evidence>
<dbReference type="Pfam" id="PF00999">
    <property type="entry name" value="Na_H_Exchanger"/>
    <property type="match status" value="1"/>
</dbReference>
<evidence type="ECO:0000256" key="12">
    <source>
        <dbReference type="SAM" id="SignalP"/>
    </source>
</evidence>
<feature type="compositionally biased region" description="Low complexity" evidence="10">
    <location>
        <begin position="47"/>
        <end position="61"/>
    </location>
</feature>
<evidence type="ECO:0000256" key="5">
    <source>
        <dbReference type="ARBA" id="ARBA00022989"/>
    </source>
</evidence>
<sequence length="862" mass="95013">MTGRWRATLGVLVLAALTRPPAASRVADTSSMIQVTIETAHRAGANATAQASKSSGGKAAADTVPPLDPDWPRDFLSDDDDDGAEPQAGRDPERQGSDSQEKHGHSMGPMHRPAHGSRSLPRKFTDGESNHVGGHHNHGYLCLAFLMGCLGAGCFLQLVQERFLQRVPYTSLLFVLGFIFAVIHYFRSRNHWTTWATWFISVDIWEQIDPHLVMYVFLPILIFVEAMRLNVRLAAKCFFQVMTLACPGVLLGTVLIALFAKYCFPYGWDWPTALMFGSILSATDPVAVVSLFQTLGVSPRLTMVISGESLLNDGTAIILYELMLKMVLGGTISGGFTVLFVLRMFVVSTILGTALAFGALTVISWCAESNYHTDAMIQVIVTISLSILCFFVAENECGTSGVLTVVTAGCIFSYVAWPRFVSKETMRTVWEALEFVGNTIIFILAGLLFGHKCLSRTPVLHGADVGWLILLFIVATLVRGVVVGVLLPFLNMMGSGLTKEEAAVMVWSGLRGAVGLILAMSLDLEPSISREVGSLMVFFVGGIAMMTICINGTTAGPLLRWLEMTKTPEIEDQTAAHLAKLTDKYAEEALDEIVKSDDPRFQGMNMSVVKSLVPSLSHQASKSADRALLTGVDVASRLRMYREIFMRSVQRHYWTDIEQGMIPKNSRIARILLYSTERALSFSRQSFDDWDTILENIDQNFKPLQKLCNQWPLKNLPALQQWFPSAHTVDMWKVYAALSFMEAHGAAQAQVPSYFDGDSVLGSRVQEQVSRESAVQCEKAAATLRSVPEELVELGKSRMLAGKMLQLQSEKLHALHEDGILHERGFSDLVHHVHVVQREVVGKAFSGKDGEEATQSEESEKH</sequence>
<feature type="transmembrane region" description="Helical" evidence="11">
    <location>
        <begin position="429"/>
        <end position="449"/>
    </location>
</feature>
<evidence type="ECO:0000259" key="13">
    <source>
        <dbReference type="Pfam" id="PF00999"/>
    </source>
</evidence>
<evidence type="ECO:0000256" key="11">
    <source>
        <dbReference type="SAM" id="Phobius"/>
    </source>
</evidence>
<dbReference type="InterPro" id="IPR018422">
    <property type="entry name" value="Cation/H_exchanger_CPA1"/>
</dbReference>
<keyword evidence="9" id="KW-0739">Sodium transport</keyword>
<reference evidence="14" key="1">
    <citation type="submission" date="2021-01" db="EMBL/GenBank/DDBJ databases">
        <authorList>
            <person name="Corre E."/>
            <person name="Pelletier E."/>
            <person name="Niang G."/>
            <person name="Scheremetjew M."/>
            <person name="Finn R."/>
            <person name="Kale V."/>
            <person name="Holt S."/>
            <person name="Cochrane G."/>
            <person name="Meng A."/>
            <person name="Brown T."/>
            <person name="Cohen L."/>
        </authorList>
    </citation>
    <scope>NUCLEOTIDE SEQUENCE</scope>
    <source>
        <strain evidence="14">CCMP3105</strain>
    </source>
</reference>
<evidence type="ECO:0000256" key="4">
    <source>
        <dbReference type="ARBA" id="ARBA00022692"/>
    </source>
</evidence>
<keyword evidence="2" id="KW-0813">Transport</keyword>
<evidence type="ECO:0000256" key="1">
    <source>
        <dbReference type="ARBA" id="ARBA00004651"/>
    </source>
</evidence>
<feature type="region of interest" description="Disordered" evidence="10">
    <location>
        <begin position="44"/>
        <end position="129"/>
    </location>
</feature>
<evidence type="ECO:0000256" key="9">
    <source>
        <dbReference type="ARBA" id="ARBA00023201"/>
    </source>
</evidence>
<feature type="transmembrane region" description="Helical" evidence="11">
    <location>
        <begin position="138"/>
        <end position="159"/>
    </location>
</feature>
<feature type="transmembrane region" description="Helical" evidence="11">
    <location>
        <begin position="238"/>
        <end position="260"/>
    </location>
</feature>
<feature type="transmembrane region" description="Helical" evidence="11">
    <location>
        <begin position="375"/>
        <end position="393"/>
    </location>
</feature>
<evidence type="ECO:0000256" key="3">
    <source>
        <dbReference type="ARBA" id="ARBA00022475"/>
    </source>
</evidence>
<feature type="domain" description="Cation/H+ exchanger transmembrane" evidence="13">
    <location>
        <begin position="165"/>
        <end position="561"/>
    </location>
</feature>
<feature type="signal peptide" evidence="12">
    <location>
        <begin position="1"/>
        <end position="23"/>
    </location>
</feature>
<keyword evidence="3" id="KW-1003">Cell membrane</keyword>
<keyword evidence="6" id="KW-0915">Sodium</keyword>
<keyword evidence="4 11" id="KW-0812">Transmembrane</keyword>
<feature type="transmembrane region" description="Helical" evidence="11">
    <location>
        <begin position="340"/>
        <end position="363"/>
    </location>
</feature>
<keyword evidence="8 11" id="KW-0472">Membrane</keyword>
<keyword evidence="5 11" id="KW-1133">Transmembrane helix</keyword>
<dbReference type="GO" id="GO:0015386">
    <property type="term" value="F:potassium:proton antiporter activity"/>
    <property type="evidence" value="ECO:0007669"/>
    <property type="project" value="TreeGrafter"/>
</dbReference>
<proteinExistence type="predicted"/>
<evidence type="ECO:0000256" key="6">
    <source>
        <dbReference type="ARBA" id="ARBA00023053"/>
    </source>
</evidence>
<comment type="subcellular location">
    <subcellularLocation>
        <location evidence="1">Cell membrane</location>
        <topology evidence="1">Multi-pass membrane protein</topology>
    </subcellularLocation>
</comment>
<keyword evidence="7" id="KW-0406">Ion transport</keyword>
<dbReference type="InterPro" id="IPR006153">
    <property type="entry name" value="Cation/H_exchanger_TM"/>
</dbReference>
<dbReference type="GO" id="GO:0098719">
    <property type="term" value="P:sodium ion import across plasma membrane"/>
    <property type="evidence" value="ECO:0007669"/>
    <property type="project" value="TreeGrafter"/>
</dbReference>
<feature type="transmembrane region" description="Helical" evidence="11">
    <location>
        <begin position="534"/>
        <end position="559"/>
    </location>
</feature>
<feature type="transmembrane region" description="Helical" evidence="11">
    <location>
        <begin position="166"/>
        <end position="186"/>
    </location>
</feature>
<dbReference type="PANTHER" id="PTHR10110:SF86">
    <property type="entry name" value="SODIUM_HYDROGEN EXCHANGER 7"/>
    <property type="match status" value="1"/>
</dbReference>
<feature type="transmembrane region" description="Helical" evidence="11">
    <location>
        <begin position="502"/>
        <end position="522"/>
    </location>
</feature>
<evidence type="ECO:0000256" key="10">
    <source>
        <dbReference type="SAM" id="MobiDB-lite"/>
    </source>
</evidence>
<dbReference type="PANTHER" id="PTHR10110">
    <property type="entry name" value="SODIUM/HYDROGEN EXCHANGER"/>
    <property type="match status" value="1"/>
</dbReference>
<name>A0A7S4QQ72_9DINO</name>
<evidence type="ECO:0000313" key="14">
    <source>
        <dbReference type="EMBL" id="CAE4590318.1"/>
    </source>
</evidence>
<dbReference type="AlphaFoldDB" id="A0A7S4QQ72"/>
<evidence type="ECO:0000256" key="8">
    <source>
        <dbReference type="ARBA" id="ARBA00023136"/>
    </source>
</evidence>